<dbReference type="PANTHER" id="PTHR43061">
    <property type="entry name" value="GTP DIPHOSPHOKINASE RSH1, CHLOROPLASTIC-RELATED"/>
    <property type="match status" value="1"/>
</dbReference>
<evidence type="ECO:0000313" key="1">
    <source>
        <dbReference type="EMBL" id="ETR74648.1"/>
    </source>
</evidence>
<evidence type="ECO:0008006" key="3">
    <source>
        <dbReference type="Google" id="ProtNLM"/>
    </source>
</evidence>
<dbReference type="Pfam" id="PF13328">
    <property type="entry name" value="HD_4"/>
    <property type="match status" value="1"/>
</dbReference>
<gene>
    <name evidence="1" type="ORF">OMM_06224</name>
</gene>
<reference evidence="2" key="1">
    <citation type="submission" date="2012-11" db="EMBL/GenBank/DDBJ databases">
        <authorList>
            <person name="Lucero-Rivera Y.E."/>
            <person name="Tovar-Ramirez D."/>
        </authorList>
    </citation>
    <scope>NUCLEOTIDE SEQUENCE [LARGE SCALE GENOMIC DNA]</scope>
    <source>
        <strain evidence="2">Araruama</strain>
    </source>
</reference>
<organism evidence="1 2">
    <name type="scientific">Candidatus Magnetoglobus multicellularis str. Araruama</name>
    <dbReference type="NCBI Taxonomy" id="890399"/>
    <lineage>
        <taxon>Bacteria</taxon>
        <taxon>Pseudomonadati</taxon>
        <taxon>Thermodesulfobacteriota</taxon>
        <taxon>Desulfobacteria</taxon>
        <taxon>Desulfobacterales</taxon>
        <taxon>Desulfobacteraceae</taxon>
        <taxon>Candidatus Magnetoglobus</taxon>
    </lineage>
</organism>
<sequence>MGVPFQIDQYRKKLSDALEKKATEPTLILKALDFAYKAHSGQTRKSGEPYIIHPCTVVDILLFDLELDFPDLLAAAFLHDVVEDLEHITIEHIETQFGKKVSEIVDGCTKLRRFRMPTNTLKDLTHSKILLTASQCPEIFWSSWQIVFII</sequence>
<evidence type="ECO:0000313" key="2">
    <source>
        <dbReference type="Proteomes" id="UP000189670"/>
    </source>
</evidence>
<dbReference type="PANTHER" id="PTHR43061:SF1">
    <property type="entry name" value="GTP DIPHOSPHOKINASE RSH1, CHLOROPLASTIC-RELATED"/>
    <property type="match status" value="1"/>
</dbReference>
<comment type="caution">
    <text evidence="1">The sequence shown here is derived from an EMBL/GenBank/DDBJ whole genome shotgun (WGS) entry which is preliminary data.</text>
</comment>
<accession>A0A1V1PIP8</accession>
<dbReference type="EMBL" id="ATBP01000002">
    <property type="protein sequence ID" value="ETR74648.1"/>
    <property type="molecule type" value="Genomic_DNA"/>
</dbReference>
<protein>
    <recommendedName>
        <fullName evidence="3">HD domain-containing protein</fullName>
    </recommendedName>
</protein>
<dbReference type="Gene3D" id="1.10.3210.10">
    <property type="entry name" value="Hypothetical protein af1432"/>
    <property type="match status" value="1"/>
</dbReference>
<dbReference type="SUPFAM" id="SSF109604">
    <property type="entry name" value="HD-domain/PDEase-like"/>
    <property type="match status" value="1"/>
</dbReference>
<proteinExistence type="predicted"/>
<dbReference type="Proteomes" id="UP000189670">
    <property type="component" value="Unassembled WGS sequence"/>
</dbReference>
<dbReference type="AlphaFoldDB" id="A0A1V1PIP8"/>
<name>A0A1V1PIP8_9BACT</name>